<evidence type="ECO:0000256" key="5">
    <source>
        <dbReference type="ARBA" id="ARBA00023125"/>
    </source>
</evidence>
<feature type="compositionally biased region" description="Low complexity" evidence="10">
    <location>
        <begin position="12"/>
        <end position="22"/>
    </location>
</feature>
<evidence type="ECO:0000256" key="2">
    <source>
        <dbReference type="ARBA" id="ARBA00022771"/>
    </source>
</evidence>
<comment type="similarity">
    <text evidence="7">Belongs to the type IV zinc-finger family. Class B subfamily.</text>
</comment>
<name>A0A9R0K289_SPIOL</name>
<dbReference type="GeneID" id="110794441"/>
<dbReference type="PROSITE" id="PS50114">
    <property type="entry name" value="GATA_ZN_FINGER_2"/>
    <property type="match status" value="1"/>
</dbReference>
<evidence type="ECO:0000256" key="7">
    <source>
        <dbReference type="ARBA" id="ARBA00024019"/>
    </source>
</evidence>
<comment type="function">
    <text evidence="8">Transcriptional regulator that specifically binds 5'-GATA-3' or 5'-GAT-3' motifs within gene promoters.</text>
</comment>
<reference evidence="12" key="1">
    <citation type="journal article" date="2021" name="Nat. Commun.">
        <title>Genomic analyses provide insights into spinach domestication and the genetic basis of agronomic traits.</title>
        <authorList>
            <person name="Cai X."/>
            <person name="Sun X."/>
            <person name="Xu C."/>
            <person name="Sun H."/>
            <person name="Wang X."/>
            <person name="Ge C."/>
            <person name="Zhang Z."/>
            <person name="Wang Q."/>
            <person name="Fei Z."/>
            <person name="Jiao C."/>
            <person name="Wang Q."/>
        </authorList>
    </citation>
    <scope>NUCLEOTIDE SEQUENCE [LARGE SCALE GENOMIC DNA]</scope>
    <source>
        <strain evidence="12">cv. Varoflay</strain>
    </source>
</reference>
<dbReference type="Gene3D" id="3.30.50.10">
    <property type="entry name" value="Erythroid Transcription Factor GATA-1, subunit A"/>
    <property type="match status" value="1"/>
</dbReference>
<dbReference type="AlphaFoldDB" id="A0A9R0K289"/>
<feature type="domain" description="GATA-type" evidence="11">
    <location>
        <begin position="25"/>
        <end position="56"/>
    </location>
</feature>
<dbReference type="SMART" id="SM00401">
    <property type="entry name" value="ZnF_GATA"/>
    <property type="match status" value="1"/>
</dbReference>
<keyword evidence="4" id="KW-0805">Transcription regulation</keyword>
<sequence length="150" mass="15999">MLDLKEEQQPCSVSESHSSSSELLKRCTDCQTTATPLWRGGPAGPKTLCNACGIKYHKKRRALLGLDKSKIDKNNNKKKTNKSCGGGSSNSSGSSSSNGSESRHGITSLKIKMMASGGIRQSGEKLRDKLGEVEQAAMLLMALSYGSVYA</sequence>
<keyword evidence="6" id="KW-0804">Transcription</keyword>
<organism evidence="12 13">
    <name type="scientific">Spinacia oleracea</name>
    <name type="common">Spinach</name>
    <dbReference type="NCBI Taxonomy" id="3562"/>
    <lineage>
        <taxon>Eukaryota</taxon>
        <taxon>Viridiplantae</taxon>
        <taxon>Streptophyta</taxon>
        <taxon>Embryophyta</taxon>
        <taxon>Tracheophyta</taxon>
        <taxon>Spermatophyta</taxon>
        <taxon>Magnoliopsida</taxon>
        <taxon>eudicotyledons</taxon>
        <taxon>Gunneridae</taxon>
        <taxon>Pentapetalae</taxon>
        <taxon>Caryophyllales</taxon>
        <taxon>Chenopodiaceae</taxon>
        <taxon>Chenopodioideae</taxon>
        <taxon>Anserineae</taxon>
        <taxon>Spinacia</taxon>
    </lineage>
</organism>
<evidence type="ECO:0000256" key="1">
    <source>
        <dbReference type="ARBA" id="ARBA00022723"/>
    </source>
</evidence>
<gene>
    <name evidence="13" type="primary">LOC110794441</name>
</gene>
<feature type="region of interest" description="Disordered" evidence="10">
    <location>
        <begin position="65"/>
        <end position="108"/>
    </location>
</feature>
<evidence type="ECO:0000256" key="8">
    <source>
        <dbReference type="ARBA" id="ARBA00037539"/>
    </source>
</evidence>
<evidence type="ECO:0000313" key="13">
    <source>
        <dbReference type="RefSeq" id="XP_021855113.1"/>
    </source>
</evidence>
<evidence type="ECO:0000256" key="3">
    <source>
        <dbReference type="ARBA" id="ARBA00022833"/>
    </source>
</evidence>
<dbReference type="GO" id="GO:0000976">
    <property type="term" value="F:transcription cis-regulatory region binding"/>
    <property type="evidence" value="ECO:0000318"/>
    <property type="project" value="GO_Central"/>
</dbReference>
<feature type="region of interest" description="Disordered" evidence="10">
    <location>
        <begin position="1"/>
        <end position="22"/>
    </location>
</feature>
<keyword evidence="1" id="KW-0479">Metal-binding</keyword>
<evidence type="ECO:0000259" key="11">
    <source>
        <dbReference type="PROSITE" id="PS50114"/>
    </source>
</evidence>
<proteinExistence type="inferred from homology"/>
<protein>
    <submittedName>
        <fullName evidence="13">GATA transcription factor 16 isoform X1</fullName>
    </submittedName>
</protein>
<keyword evidence="2 9" id="KW-0863">Zinc-finger</keyword>
<dbReference type="CDD" id="cd00202">
    <property type="entry name" value="ZnF_GATA"/>
    <property type="match status" value="1"/>
</dbReference>
<evidence type="ECO:0000256" key="4">
    <source>
        <dbReference type="ARBA" id="ARBA00023015"/>
    </source>
</evidence>
<dbReference type="GO" id="GO:0008270">
    <property type="term" value="F:zinc ion binding"/>
    <property type="evidence" value="ECO:0007669"/>
    <property type="project" value="UniProtKB-KW"/>
</dbReference>
<reference evidence="13" key="2">
    <citation type="submission" date="2025-08" db="UniProtKB">
        <authorList>
            <consortium name="RefSeq"/>
        </authorList>
    </citation>
    <scope>IDENTIFICATION</scope>
    <source>
        <tissue evidence="13">Leaf</tissue>
    </source>
</reference>
<dbReference type="PANTHER" id="PTHR47172:SF9">
    <property type="entry name" value="GATA TRANSCRIPTION FACTOR 23"/>
    <property type="match status" value="1"/>
</dbReference>
<dbReference type="InterPro" id="IPR000679">
    <property type="entry name" value="Znf_GATA"/>
</dbReference>
<dbReference type="InterPro" id="IPR013088">
    <property type="entry name" value="Znf_NHR/GATA"/>
</dbReference>
<keyword evidence="5" id="KW-0238">DNA-binding</keyword>
<dbReference type="GO" id="GO:0006355">
    <property type="term" value="P:regulation of DNA-templated transcription"/>
    <property type="evidence" value="ECO:0007669"/>
    <property type="project" value="InterPro"/>
</dbReference>
<dbReference type="OrthoDB" id="2162994at2759"/>
<evidence type="ECO:0000313" key="12">
    <source>
        <dbReference type="Proteomes" id="UP000813463"/>
    </source>
</evidence>
<dbReference type="RefSeq" id="XP_021855113.1">
    <property type="nucleotide sequence ID" value="XM_021999421.2"/>
</dbReference>
<dbReference type="Proteomes" id="UP000813463">
    <property type="component" value="Chromosome 6"/>
</dbReference>
<dbReference type="SUPFAM" id="SSF57716">
    <property type="entry name" value="Glucocorticoid receptor-like (DNA-binding domain)"/>
    <property type="match status" value="1"/>
</dbReference>
<accession>A0A9R0K289</accession>
<keyword evidence="3" id="KW-0862">Zinc</keyword>
<evidence type="ECO:0000256" key="10">
    <source>
        <dbReference type="SAM" id="MobiDB-lite"/>
    </source>
</evidence>
<dbReference type="KEGG" id="soe:110794441"/>
<evidence type="ECO:0000256" key="9">
    <source>
        <dbReference type="PROSITE-ProRule" id="PRU00094"/>
    </source>
</evidence>
<evidence type="ECO:0000256" key="6">
    <source>
        <dbReference type="ARBA" id="ARBA00023163"/>
    </source>
</evidence>
<dbReference type="PANTHER" id="PTHR47172">
    <property type="entry name" value="OS01G0976800 PROTEIN"/>
    <property type="match status" value="1"/>
</dbReference>
<feature type="compositionally biased region" description="Low complexity" evidence="10">
    <location>
        <begin position="89"/>
        <end position="100"/>
    </location>
</feature>
<dbReference type="PROSITE" id="PS00344">
    <property type="entry name" value="GATA_ZN_FINGER_1"/>
    <property type="match status" value="1"/>
</dbReference>
<keyword evidence="12" id="KW-1185">Reference proteome</keyword>
<dbReference type="Pfam" id="PF00320">
    <property type="entry name" value="GATA"/>
    <property type="match status" value="1"/>
</dbReference>